<dbReference type="NCBIfam" id="TIGR01256">
    <property type="entry name" value="modA"/>
    <property type="match status" value="1"/>
</dbReference>
<feature type="chain" id="PRO_5038560522" evidence="6">
    <location>
        <begin position="33"/>
        <end position="288"/>
    </location>
</feature>
<dbReference type="PROSITE" id="PS51257">
    <property type="entry name" value="PROKAR_LIPOPROTEIN"/>
    <property type="match status" value="1"/>
</dbReference>
<dbReference type="OrthoDB" id="9785015at2"/>
<dbReference type="EMBL" id="SJDT01000001">
    <property type="protein sequence ID" value="TBW23876.1"/>
    <property type="molecule type" value="Genomic_DNA"/>
</dbReference>
<dbReference type="PIRSF" id="PIRSF004846">
    <property type="entry name" value="ModA"/>
    <property type="match status" value="1"/>
</dbReference>
<evidence type="ECO:0000256" key="4">
    <source>
        <dbReference type="PIRSR" id="PIRSR004846-1"/>
    </source>
</evidence>
<evidence type="ECO:0000256" key="1">
    <source>
        <dbReference type="ARBA" id="ARBA00009175"/>
    </source>
</evidence>
<organism evidence="7 8">
    <name type="scientific">Arcanobacterium bovis</name>
    <dbReference type="NCBI Taxonomy" id="2529275"/>
    <lineage>
        <taxon>Bacteria</taxon>
        <taxon>Bacillati</taxon>
        <taxon>Actinomycetota</taxon>
        <taxon>Actinomycetes</taxon>
        <taxon>Actinomycetales</taxon>
        <taxon>Actinomycetaceae</taxon>
        <taxon>Arcanobacterium</taxon>
    </lineage>
</organism>
<evidence type="ECO:0000256" key="2">
    <source>
        <dbReference type="ARBA" id="ARBA00022723"/>
    </source>
</evidence>
<feature type="binding site" evidence="4">
    <location>
        <position position="76"/>
    </location>
    <ligand>
        <name>molybdate</name>
        <dbReference type="ChEBI" id="CHEBI:36264"/>
    </ligand>
</feature>
<feature type="binding site" evidence="4">
    <location>
        <position position="105"/>
    </location>
    <ligand>
        <name>molybdate</name>
        <dbReference type="ChEBI" id="CHEBI:36264"/>
    </ligand>
</feature>
<name>A0A4Q9V2L4_9ACTO</name>
<dbReference type="GO" id="GO:0030973">
    <property type="term" value="F:molybdate ion binding"/>
    <property type="evidence" value="ECO:0007669"/>
    <property type="project" value="TreeGrafter"/>
</dbReference>
<dbReference type="Pfam" id="PF13531">
    <property type="entry name" value="SBP_bac_11"/>
    <property type="match status" value="1"/>
</dbReference>
<gene>
    <name evidence="7" type="primary">modA</name>
    <name evidence="7" type="ORF">EZJ44_01760</name>
</gene>
<dbReference type="GO" id="GO:0046872">
    <property type="term" value="F:metal ion binding"/>
    <property type="evidence" value="ECO:0007669"/>
    <property type="project" value="UniProtKB-KW"/>
</dbReference>
<keyword evidence="4" id="KW-0500">Molybdenum</keyword>
<dbReference type="AlphaFoldDB" id="A0A4Q9V2L4"/>
<comment type="caution">
    <text evidence="7">The sequence shown here is derived from an EMBL/GenBank/DDBJ whole genome shotgun (WGS) entry which is preliminary data.</text>
</comment>
<feature type="region of interest" description="Disordered" evidence="5">
    <location>
        <begin position="37"/>
        <end position="62"/>
    </location>
</feature>
<reference evidence="7 8" key="1">
    <citation type="submission" date="2019-02" db="EMBL/GenBank/DDBJ databases">
        <title>Arcanobacterium bovis sp. nov., isolated from the milk of a cow with mastitis.</title>
        <authorList>
            <person name="Sammra O."/>
            <person name="Foster G."/>
            <person name="Hassan A."/>
            <person name="Alssahen M."/>
            <person name="Laemmler C."/>
            <person name="Borowiak M."/>
            <person name="Malorny B."/>
            <person name="Abdulmawjood A."/>
        </authorList>
    </citation>
    <scope>NUCLEOTIDE SEQUENCE [LARGE SCALE GENOMIC DNA]</scope>
    <source>
        <strain evidence="7 8">C605018/01/1</strain>
    </source>
</reference>
<feature type="signal peptide" evidence="6">
    <location>
        <begin position="1"/>
        <end position="32"/>
    </location>
</feature>
<dbReference type="Gene3D" id="3.40.190.10">
    <property type="entry name" value="Periplasmic binding protein-like II"/>
    <property type="match status" value="2"/>
</dbReference>
<accession>A0A4Q9V2L4</accession>
<evidence type="ECO:0000256" key="3">
    <source>
        <dbReference type="ARBA" id="ARBA00022729"/>
    </source>
</evidence>
<feature type="binding site" evidence="4">
    <location>
        <position position="203"/>
    </location>
    <ligand>
        <name>molybdate</name>
        <dbReference type="ChEBI" id="CHEBI:36264"/>
    </ligand>
</feature>
<evidence type="ECO:0000256" key="6">
    <source>
        <dbReference type="SAM" id="SignalP"/>
    </source>
</evidence>
<protein>
    <submittedName>
        <fullName evidence="7">Molybdate ABC transporter substrate-binding protein</fullName>
    </submittedName>
</protein>
<comment type="similarity">
    <text evidence="1">Belongs to the bacterial solute-binding protein ModA family.</text>
</comment>
<evidence type="ECO:0000313" key="8">
    <source>
        <dbReference type="Proteomes" id="UP000293036"/>
    </source>
</evidence>
<sequence>MHAMTQRCRLHSKRTQFLVIGFAIVASMLLGACSSASQTHGEGTTSGEKANNAKQERSGSYSNANTEEITVFAAASLNAAFPEIAEKVLAKESPQVKVTFSFDGSSALAEQIKNGAPAQVFASADEGNMAKVSDFVNTPEKFASNSLSLIVPANNPAHVASIADLRGTKLVICAAQVPCGKTTKKLEERLKVSLEPVSEEQSVTGVRTKVESAEADAGFVYRTDAQLAGEKVKIVEVPEAASVSTTYMLATLKNSSESAAAQAFVDAVKSPAGQEILHKYGFVPAKNL</sequence>
<evidence type="ECO:0000256" key="5">
    <source>
        <dbReference type="SAM" id="MobiDB-lite"/>
    </source>
</evidence>
<proteinExistence type="inferred from homology"/>
<dbReference type="Proteomes" id="UP000293036">
    <property type="component" value="Unassembled WGS sequence"/>
</dbReference>
<keyword evidence="8" id="KW-1185">Reference proteome</keyword>
<keyword evidence="2 4" id="KW-0479">Metal-binding</keyword>
<dbReference type="InterPro" id="IPR050682">
    <property type="entry name" value="ModA/WtpA"/>
</dbReference>
<dbReference type="PANTHER" id="PTHR30632:SF0">
    <property type="entry name" value="SULFATE-BINDING PROTEIN"/>
    <property type="match status" value="1"/>
</dbReference>
<feature type="binding site" evidence="4">
    <location>
        <position position="221"/>
    </location>
    <ligand>
        <name>molybdate</name>
        <dbReference type="ChEBI" id="CHEBI:36264"/>
    </ligand>
</feature>
<dbReference type="InterPro" id="IPR005950">
    <property type="entry name" value="ModA"/>
</dbReference>
<dbReference type="GO" id="GO:0015689">
    <property type="term" value="P:molybdate ion transport"/>
    <property type="evidence" value="ECO:0007669"/>
    <property type="project" value="InterPro"/>
</dbReference>
<keyword evidence="3 6" id="KW-0732">Signal</keyword>
<dbReference type="PANTHER" id="PTHR30632">
    <property type="entry name" value="MOLYBDATE-BINDING PERIPLASMIC PROTEIN"/>
    <property type="match status" value="1"/>
</dbReference>
<evidence type="ECO:0000313" key="7">
    <source>
        <dbReference type="EMBL" id="TBW23876.1"/>
    </source>
</evidence>
<dbReference type="SUPFAM" id="SSF53850">
    <property type="entry name" value="Periplasmic binding protein-like II"/>
    <property type="match status" value="1"/>
</dbReference>